<protein>
    <submittedName>
        <fullName evidence="2">Uncharacterized protein</fullName>
    </submittedName>
</protein>
<organism evidence="2 3">
    <name type="scientific">Malaciobacter canalis</name>
    <dbReference type="NCBI Taxonomy" id="1912871"/>
    <lineage>
        <taxon>Bacteria</taxon>
        <taxon>Pseudomonadati</taxon>
        <taxon>Campylobacterota</taxon>
        <taxon>Epsilonproteobacteria</taxon>
        <taxon>Campylobacterales</taxon>
        <taxon>Arcobacteraceae</taxon>
        <taxon>Malaciobacter</taxon>
    </lineage>
</organism>
<evidence type="ECO:0000313" key="2">
    <source>
        <dbReference type="EMBL" id="PHO09095.1"/>
    </source>
</evidence>
<dbReference type="RefSeq" id="WP_099334984.1">
    <property type="nucleotide sequence ID" value="NZ_CP042812.1"/>
</dbReference>
<keyword evidence="3" id="KW-1185">Reference proteome</keyword>
<reference evidence="2 3" key="1">
    <citation type="submission" date="2017-09" db="EMBL/GenBank/DDBJ databases">
        <authorList>
            <person name="Perez-Cataluna A."/>
            <person name="Figueras M.J."/>
            <person name="Salas-Masso N."/>
        </authorList>
    </citation>
    <scope>NUCLEOTIDE SEQUENCE [LARGE SCALE GENOMIC DNA]</scope>
    <source>
        <strain evidence="2 3">F138-33</strain>
    </source>
</reference>
<proteinExistence type="predicted"/>
<evidence type="ECO:0000256" key="1">
    <source>
        <dbReference type="SAM" id="MobiDB-lite"/>
    </source>
</evidence>
<accession>A0ABX4LMJ3</accession>
<gene>
    <name evidence="2" type="ORF">CPG37_10885</name>
</gene>
<sequence>MKQINLTPSTFDELSTVSQTICNEIITMSNNESVVVDTTIKNITDNGFSLDDGEMETIKSILQKKQSKNNEIQIENKKVYLYSLCYVLDVNVRDREGKFLDISKIKKRITSKKYTYKQSTQPTPTDTQQKDLP</sequence>
<feature type="compositionally biased region" description="Low complexity" evidence="1">
    <location>
        <begin position="116"/>
        <end position="127"/>
    </location>
</feature>
<evidence type="ECO:0000313" key="3">
    <source>
        <dbReference type="Proteomes" id="UP000221384"/>
    </source>
</evidence>
<dbReference type="Proteomes" id="UP000221384">
    <property type="component" value="Unassembled WGS sequence"/>
</dbReference>
<name>A0ABX4LMJ3_9BACT</name>
<dbReference type="EMBL" id="NWVW01000014">
    <property type="protein sequence ID" value="PHO09095.1"/>
    <property type="molecule type" value="Genomic_DNA"/>
</dbReference>
<feature type="region of interest" description="Disordered" evidence="1">
    <location>
        <begin position="113"/>
        <end position="133"/>
    </location>
</feature>
<comment type="caution">
    <text evidence="2">The sequence shown here is derived from an EMBL/GenBank/DDBJ whole genome shotgun (WGS) entry which is preliminary data.</text>
</comment>